<evidence type="ECO:0000256" key="2">
    <source>
        <dbReference type="ARBA" id="ARBA00022723"/>
    </source>
</evidence>
<keyword evidence="10" id="KW-0732">Signal</keyword>
<evidence type="ECO:0000256" key="6">
    <source>
        <dbReference type="ARBA" id="ARBA00023008"/>
    </source>
</evidence>
<evidence type="ECO:0000256" key="3">
    <source>
        <dbReference type="ARBA" id="ARBA00022833"/>
    </source>
</evidence>
<evidence type="ECO:0000256" key="9">
    <source>
        <dbReference type="RuleBase" id="RU000393"/>
    </source>
</evidence>
<sequence length="209" mass="22334">MNLIWVCLFAVVGVTYGARRGPRQLYYPRVAYSPQLPGPYPGINPYAALPVPGFCKLVSASGSQVTGEIYLQQRGPLAPVEITGMVFGLTPGLHGFHIHQNGSVADNCSGAGPHFNPNNQTHGAPNAMIRHAGDFGNIIADPYGIAPLRIIDPYVTLITGNPLSVLGRAIVVHEKEDDLGKGEDEESKKTGNAGKRLACCVIEPLKFYA</sequence>
<dbReference type="PROSITE" id="PS00332">
    <property type="entry name" value="SOD_CU_ZN_2"/>
    <property type="match status" value="1"/>
</dbReference>
<dbReference type="InterPro" id="IPR018152">
    <property type="entry name" value="SOD_Cu/Zn_BS"/>
</dbReference>
<comment type="function">
    <text evidence="9">Destroys radicals which are normally produced within the cells and which are toxic to biological systems.</text>
</comment>
<evidence type="ECO:0000259" key="11">
    <source>
        <dbReference type="Pfam" id="PF00080"/>
    </source>
</evidence>
<feature type="chain" id="PRO_5041206893" description="Superoxide dismutase [Cu-Zn]" evidence="10">
    <location>
        <begin position="18"/>
        <end position="209"/>
    </location>
</feature>
<keyword evidence="5 9" id="KW-0560">Oxidoreductase</keyword>
<dbReference type="InterPro" id="IPR024134">
    <property type="entry name" value="SOD_Cu/Zn_/chaperone"/>
</dbReference>
<name>A0AA51NPZ0_LIPBO</name>
<accession>A0AA51NPZ0</accession>
<keyword evidence="2 9" id="KW-0479">Metal-binding</keyword>
<evidence type="ECO:0000256" key="5">
    <source>
        <dbReference type="ARBA" id="ARBA00023002"/>
    </source>
</evidence>
<dbReference type="GO" id="GO:0004784">
    <property type="term" value="F:superoxide dismutase activity"/>
    <property type="evidence" value="ECO:0007669"/>
    <property type="project" value="UniProtKB-EC"/>
</dbReference>
<feature type="domain" description="Superoxide dismutase copper/zinc binding" evidence="11">
    <location>
        <begin position="65"/>
        <end position="202"/>
    </location>
</feature>
<keyword evidence="4" id="KW-0049">Antioxidant</keyword>
<dbReference type="Pfam" id="PF00080">
    <property type="entry name" value="Sod_Cu"/>
    <property type="match status" value="1"/>
</dbReference>
<dbReference type="GO" id="GO:0005507">
    <property type="term" value="F:copper ion binding"/>
    <property type="evidence" value="ECO:0007669"/>
    <property type="project" value="InterPro"/>
</dbReference>
<dbReference type="FunFam" id="2.60.40.200:FF:000003">
    <property type="entry name" value="Superoxide dismutase [Cu-Zn], chloroplastic"/>
    <property type="match status" value="1"/>
</dbReference>
<evidence type="ECO:0000313" key="12">
    <source>
        <dbReference type="EMBL" id="WMS36542.1"/>
    </source>
</evidence>
<dbReference type="EMBL" id="OQ938783">
    <property type="protein sequence ID" value="WMS36542.1"/>
    <property type="molecule type" value="mRNA"/>
</dbReference>
<evidence type="ECO:0000256" key="7">
    <source>
        <dbReference type="ARBA" id="ARBA00023157"/>
    </source>
</evidence>
<comment type="cofactor">
    <cofactor evidence="9">
        <name>Cu cation</name>
        <dbReference type="ChEBI" id="CHEBI:23378"/>
    </cofactor>
    <text evidence="9">Binds 1 copper ion per subunit.</text>
</comment>
<keyword evidence="3 9" id="KW-0862">Zinc</keyword>
<keyword evidence="7" id="KW-1015">Disulfide bond</keyword>
<dbReference type="CDD" id="cd00305">
    <property type="entry name" value="Cu-Zn_Superoxide_Dismutase"/>
    <property type="match status" value="1"/>
</dbReference>
<reference evidence="12" key="1">
    <citation type="submission" date="2023-05" db="EMBL/GenBank/DDBJ databases">
        <authorList>
            <person name="Zhang C."/>
        </authorList>
    </citation>
    <scope>NUCLEOTIDE SEQUENCE</scope>
</reference>
<evidence type="ECO:0000256" key="8">
    <source>
        <dbReference type="ARBA" id="ARBA00049204"/>
    </source>
</evidence>
<dbReference type="EC" id="1.15.1.1" evidence="9"/>
<dbReference type="SUPFAM" id="SSF49329">
    <property type="entry name" value="Cu,Zn superoxide dismutase-like"/>
    <property type="match status" value="1"/>
</dbReference>
<comment type="catalytic activity">
    <reaction evidence="8 9">
        <text>2 superoxide + 2 H(+) = H2O2 + O2</text>
        <dbReference type="Rhea" id="RHEA:20696"/>
        <dbReference type="ChEBI" id="CHEBI:15378"/>
        <dbReference type="ChEBI" id="CHEBI:15379"/>
        <dbReference type="ChEBI" id="CHEBI:16240"/>
        <dbReference type="ChEBI" id="CHEBI:18421"/>
        <dbReference type="EC" id="1.15.1.1"/>
    </reaction>
</comment>
<evidence type="ECO:0000256" key="1">
    <source>
        <dbReference type="ARBA" id="ARBA00010457"/>
    </source>
</evidence>
<proteinExistence type="evidence at transcript level"/>
<comment type="cofactor">
    <cofactor evidence="9">
        <name>Zn(2+)</name>
        <dbReference type="ChEBI" id="CHEBI:29105"/>
    </cofactor>
    <text evidence="9">Binds 1 zinc ion per subunit.</text>
</comment>
<organism evidence="12">
    <name type="scientific">Liposcelis bostrychophila</name>
    <name type="common">Booklouse</name>
    <dbReference type="NCBI Taxonomy" id="185214"/>
    <lineage>
        <taxon>Eukaryota</taxon>
        <taxon>Metazoa</taxon>
        <taxon>Ecdysozoa</taxon>
        <taxon>Arthropoda</taxon>
        <taxon>Hexapoda</taxon>
        <taxon>Insecta</taxon>
        <taxon>Pterygota</taxon>
        <taxon>Neoptera</taxon>
        <taxon>Paraneoptera</taxon>
        <taxon>Psocodea</taxon>
        <taxon>Troctomorpha</taxon>
        <taxon>Liposcelidetae</taxon>
        <taxon>Liposcelididae</taxon>
        <taxon>Liposcelis</taxon>
    </lineage>
</organism>
<comment type="similarity">
    <text evidence="1 9">Belongs to the Cu-Zn superoxide dismutase family.</text>
</comment>
<dbReference type="Gene3D" id="2.60.40.200">
    <property type="entry name" value="Superoxide dismutase, copper/zinc binding domain"/>
    <property type="match status" value="1"/>
</dbReference>
<dbReference type="AlphaFoldDB" id="A0AA51NPZ0"/>
<protein>
    <recommendedName>
        <fullName evidence="9">Superoxide dismutase [Cu-Zn]</fullName>
        <ecNumber evidence="9">1.15.1.1</ecNumber>
    </recommendedName>
</protein>
<dbReference type="InterPro" id="IPR036423">
    <property type="entry name" value="SOD-like_Cu/Zn_dom_sf"/>
</dbReference>
<dbReference type="PROSITE" id="PS00087">
    <property type="entry name" value="SOD_CU_ZN_1"/>
    <property type="match status" value="1"/>
</dbReference>
<evidence type="ECO:0000256" key="4">
    <source>
        <dbReference type="ARBA" id="ARBA00022862"/>
    </source>
</evidence>
<evidence type="ECO:0000256" key="10">
    <source>
        <dbReference type="SAM" id="SignalP"/>
    </source>
</evidence>
<dbReference type="PRINTS" id="PR00068">
    <property type="entry name" value="CUZNDISMTASE"/>
</dbReference>
<dbReference type="PANTHER" id="PTHR10003">
    <property type="entry name" value="SUPEROXIDE DISMUTASE CU-ZN -RELATED"/>
    <property type="match status" value="1"/>
</dbReference>
<keyword evidence="6 9" id="KW-0186">Copper</keyword>
<feature type="signal peptide" evidence="10">
    <location>
        <begin position="1"/>
        <end position="17"/>
    </location>
</feature>
<dbReference type="InterPro" id="IPR001424">
    <property type="entry name" value="SOD_Cu_Zn_dom"/>
</dbReference>